<proteinExistence type="predicted"/>
<sequence length="303" mass="31890">MRAQLVASWLCRLLLLGFTAAQTASSTSGASQTVAPTDPTETPTSQLATTSASDSATSSSETTTPTSSEDDTTTSSGSNPSGTSPPDVYLNVPELHVGKIELDVDDLDVELTLAAQIAALVEINAGVQVSVSKVNITISEVDANLELIIRLGNLVEIVNRTLETLNLNPLLINLLEEVTDLVDTVVGAVDGLLGSIVNGDTKINFLIDNLGNIVQEVESTAGNLLSSIVGNFQQNMTYTGSQKILEGGLIQKTYSYSPLNALVNIVFNSLDQVVQAVVVKRDGSSDTSTSLTATPRSTPRLRR</sequence>
<organism evidence="1 2">
    <name type="scientific">Xylaria curta</name>
    <dbReference type="NCBI Taxonomy" id="42375"/>
    <lineage>
        <taxon>Eukaryota</taxon>
        <taxon>Fungi</taxon>
        <taxon>Dikarya</taxon>
        <taxon>Ascomycota</taxon>
        <taxon>Pezizomycotina</taxon>
        <taxon>Sordariomycetes</taxon>
        <taxon>Xylariomycetidae</taxon>
        <taxon>Xylariales</taxon>
        <taxon>Xylariaceae</taxon>
        <taxon>Xylaria</taxon>
    </lineage>
</organism>
<dbReference type="EMBL" id="JAPDGR010000343">
    <property type="protein sequence ID" value="KAJ2991267.1"/>
    <property type="molecule type" value="Genomic_DNA"/>
</dbReference>
<dbReference type="Proteomes" id="UP001143856">
    <property type="component" value="Unassembled WGS sequence"/>
</dbReference>
<reference evidence="1" key="1">
    <citation type="submission" date="2022-10" db="EMBL/GenBank/DDBJ databases">
        <title>Genome Sequence of Xylaria curta.</title>
        <authorList>
            <person name="Buettner E."/>
        </authorList>
    </citation>
    <scope>NUCLEOTIDE SEQUENCE</scope>
    <source>
        <strain evidence="1">Babe10</strain>
    </source>
</reference>
<comment type="caution">
    <text evidence="1">The sequence shown here is derived from an EMBL/GenBank/DDBJ whole genome shotgun (WGS) entry which is preliminary data.</text>
</comment>
<name>A0ACC1PG81_9PEZI</name>
<gene>
    <name evidence="1" type="ORF">NUW58_g2572</name>
</gene>
<accession>A0ACC1PG81</accession>
<keyword evidence="2" id="KW-1185">Reference proteome</keyword>
<evidence type="ECO:0000313" key="2">
    <source>
        <dbReference type="Proteomes" id="UP001143856"/>
    </source>
</evidence>
<evidence type="ECO:0000313" key="1">
    <source>
        <dbReference type="EMBL" id="KAJ2991267.1"/>
    </source>
</evidence>
<protein>
    <submittedName>
        <fullName evidence="1">Uncharacterized protein</fullName>
    </submittedName>
</protein>